<dbReference type="SMART" id="SM00271">
    <property type="entry name" value="DnaJ"/>
    <property type="match status" value="1"/>
</dbReference>
<dbReference type="PANTHER" id="PTHR24078">
    <property type="entry name" value="DNAJ HOMOLOG SUBFAMILY C MEMBER"/>
    <property type="match status" value="1"/>
</dbReference>
<feature type="domain" description="J" evidence="3">
    <location>
        <begin position="4"/>
        <end position="68"/>
    </location>
</feature>
<feature type="region of interest" description="Disordered" evidence="2">
    <location>
        <begin position="135"/>
        <end position="156"/>
    </location>
</feature>
<dbReference type="InterPro" id="IPR051339">
    <property type="entry name" value="DnaJ_subfamily_B"/>
</dbReference>
<comment type="caution">
    <text evidence="4">The sequence shown here is derived from an EMBL/GenBank/DDBJ whole genome shotgun (WGS) entry which is preliminary data.</text>
</comment>
<gene>
    <name evidence="4" type="primary">DNAJB4</name>
    <name evidence="4" type="ORF">NPIL_469581</name>
</gene>
<organism evidence="4 5">
    <name type="scientific">Nephila pilipes</name>
    <name type="common">Giant wood spider</name>
    <name type="synonym">Nephila maculata</name>
    <dbReference type="NCBI Taxonomy" id="299642"/>
    <lineage>
        <taxon>Eukaryota</taxon>
        <taxon>Metazoa</taxon>
        <taxon>Ecdysozoa</taxon>
        <taxon>Arthropoda</taxon>
        <taxon>Chelicerata</taxon>
        <taxon>Arachnida</taxon>
        <taxon>Araneae</taxon>
        <taxon>Araneomorphae</taxon>
        <taxon>Entelegynae</taxon>
        <taxon>Araneoidea</taxon>
        <taxon>Nephilidae</taxon>
        <taxon>Nephila</taxon>
    </lineage>
</organism>
<dbReference type="Pfam" id="PF00226">
    <property type="entry name" value="DnaJ"/>
    <property type="match status" value="1"/>
</dbReference>
<dbReference type="CDD" id="cd10747">
    <property type="entry name" value="DnaJ_C"/>
    <property type="match status" value="1"/>
</dbReference>
<dbReference type="PROSITE" id="PS50076">
    <property type="entry name" value="DNAJ_2"/>
    <property type="match status" value="1"/>
</dbReference>
<name>A0A8X6IAN4_NEPPI</name>
<dbReference type="InterPro" id="IPR002939">
    <property type="entry name" value="DnaJ_C"/>
</dbReference>
<dbReference type="CDD" id="cd06257">
    <property type="entry name" value="DnaJ"/>
    <property type="match status" value="1"/>
</dbReference>
<dbReference type="PROSITE" id="PS00636">
    <property type="entry name" value="DNAJ_1"/>
    <property type="match status" value="1"/>
</dbReference>
<protein>
    <submittedName>
        <fullName evidence="4">DnaJ homolog subfamily B member 4</fullName>
    </submittedName>
</protein>
<dbReference type="InterPro" id="IPR018253">
    <property type="entry name" value="DnaJ_domain_CS"/>
</dbReference>
<dbReference type="InterPro" id="IPR001623">
    <property type="entry name" value="DnaJ_domain"/>
</dbReference>
<dbReference type="Gene3D" id="1.10.287.110">
    <property type="entry name" value="DnaJ domain"/>
    <property type="match status" value="1"/>
</dbReference>
<dbReference type="InterPro" id="IPR008971">
    <property type="entry name" value="HSP40/DnaJ_pept-bd"/>
</dbReference>
<dbReference type="FunFam" id="2.60.260.20:FF:000002">
    <property type="entry name" value="Dnaj homolog subfamily b member"/>
    <property type="match status" value="1"/>
</dbReference>
<evidence type="ECO:0000313" key="4">
    <source>
        <dbReference type="EMBL" id="GFS37504.1"/>
    </source>
</evidence>
<dbReference type="Gene3D" id="2.60.260.20">
    <property type="entry name" value="Urease metallochaperone UreE, N-terminal domain"/>
    <property type="match status" value="2"/>
</dbReference>
<dbReference type="GO" id="GO:0051087">
    <property type="term" value="F:protein-folding chaperone binding"/>
    <property type="evidence" value="ECO:0007669"/>
    <property type="project" value="TreeGrafter"/>
</dbReference>
<evidence type="ECO:0000256" key="2">
    <source>
        <dbReference type="SAM" id="MobiDB-lite"/>
    </source>
</evidence>
<dbReference type="Proteomes" id="UP000887013">
    <property type="component" value="Unassembled WGS sequence"/>
</dbReference>
<dbReference type="AlphaFoldDB" id="A0A8X6IAN4"/>
<dbReference type="SUPFAM" id="SSF49493">
    <property type="entry name" value="HSP40/DnaJ peptide-binding domain"/>
    <property type="match status" value="2"/>
</dbReference>
<dbReference type="PANTHER" id="PTHR24078:SF553">
    <property type="entry name" value="DNAJ HOMOLOG SUBFAMILY B MEMBER 5"/>
    <property type="match status" value="1"/>
</dbReference>
<dbReference type="Pfam" id="PF01556">
    <property type="entry name" value="DnaJ_C"/>
    <property type="match status" value="1"/>
</dbReference>
<sequence length="335" mass="38153">MGRKFYDVLGIPETATEDDIKKAYRKMALKYHPDKNKSPEAETKFKAVSEAYEILGDKTKRCEYDKFGENPVQHNASHKSNTFTFTYPTFDLFNGKDPFSTSGLDDFDFFTFFGGNDAFPTSGFNNNFGNNPFMRSNSTRCHSSRPKPRKQPLKQDPPVIHDLYVSMTDVLIGCTKKMKIERNVLNHDRLTTRREMKVLTINVKPGWKAGTKITFKEEGDQNPNSIPSDIIFIVKDKVHKHFERDGCDIRYNCNISLKQALCGANLMIPTLTGELLPLEINDVIYPDMEHRFFGQGLPVPKDNARRGNLVVVFKVQFPDTLSDDAKSVLMDCLPS</sequence>
<keyword evidence="1" id="KW-0143">Chaperone</keyword>
<dbReference type="InterPro" id="IPR036869">
    <property type="entry name" value="J_dom_sf"/>
</dbReference>
<dbReference type="GO" id="GO:0005829">
    <property type="term" value="C:cytosol"/>
    <property type="evidence" value="ECO:0007669"/>
    <property type="project" value="TreeGrafter"/>
</dbReference>
<keyword evidence="5" id="KW-1185">Reference proteome</keyword>
<proteinExistence type="predicted"/>
<reference evidence="4" key="1">
    <citation type="submission" date="2020-08" db="EMBL/GenBank/DDBJ databases">
        <title>Multicomponent nature underlies the extraordinary mechanical properties of spider dragline silk.</title>
        <authorList>
            <person name="Kono N."/>
            <person name="Nakamura H."/>
            <person name="Mori M."/>
            <person name="Yoshida Y."/>
            <person name="Ohtoshi R."/>
            <person name="Malay A.D."/>
            <person name="Moran D.A.P."/>
            <person name="Tomita M."/>
            <person name="Numata K."/>
            <person name="Arakawa K."/>
        </authorList>
    </citation>
    <scope>NUCLEOTIDE SEQUENCE</scope>
</reference>
<evidence type="ECO:0000256" key="1">
    <source>
        <dbReference type="ARBA" id="ARBA00023186"/>
    </source>
</evidence>
<dbReference type="GO" id="GO:0051082">
    <property type="term" value="F:unfolded protein binding"/>
    <property type="evidence" value="ECO:0007669"/>
    <property type="project" value="InterPro"/>
</dbReference>
<dbReference type="GO" id="GO:0006457">
    <property type="term" value="P:protein folding"/>
    <property type="evidence" value="ECO:0007669"/>
    <property type="project" value="InterPro"/>
</dbReference>
<feature type="compositionally biased region" description="Basic residues" evidence="2">
    <location>
        <begin position="142"/>
        <end position="152"/>
    </location>
</feature>
<dbReference type="FunFam" id="2.60.260.20:FF:000006">
    <property type="entry name" value="DnaJ subfamily B member 13"/>
    <property type="match status" value="1"/>
</dbReference>
<dbReference type="EMBL" id="BMAW01088979">
    <property type="protein sequence ID" value="GFS37504.1"/>
    <property type="molecule type" value="Genomic_DNA"/>
</dbReference>
<dbReference type="SUPFAM" id="SSF46565">
    <property type="entry name" value="Chaperone J-domain"/>
    <property type="match status" value="1"/>
</dbReference>
<evidence type="ECO:0000313" key="5">
    <source>
        <dbReference type="Proteomes" id="UP000887013"/>
    </source>
</evidence>
<dbReference type="OrthoDB" id="550424at2759"/>
<evidence type="ECO:0000259" key="3">
    <source>
        <dbReference type="PROSITE" id="PS50076"/>
    </source>
</evidence>
<dbReference type="PRINTS" id="PR00625">
    <property type="entry name" value="JDOMAIN"/>
</dbReference>
<accession>A0A8X6IAN4</accession>